<dbReference type="SUPFAM" id="SSF51905">
    <property type="entry name" value="FAD/NAD(P)-binding domain"/>
    <property type="match status" value="1"/>
</dbReference>
<organism evidence="6 7">
    <name type="scientific">Amycolatopsis orientalis</name>
    <name type="common">Nocardia orientalis</name>
    <dbReference type="NCBI Taxonomy" id="31958"/>
    <lineage>
        <taxon>Bacteria</taxon>
        <taxon>Bacillati</taxon>
        <taxon>Actinomycetota</taxon>
        <taxon>Actinomycetes</taxon>
        <taxon>Pseudonocardiales</taxon>
        <taxon>Pseudonocardiaceae</taxon>
        <taxon>Amycolatopsis</taxon>
    </lineage>
</organism>
<dbReference type="KEGG" id="aori:SD37_26575"/>
<dbReference type="PANTHER" id="PTHR47178">
    <property type="entry name" value="MONOOXYGENASE, FAD-BINDING"/>
    <property type="match status" value="1"/>
</dbReference>
<protein>
    <submittedName>
        <fullName evidence="6">FAD-binding monooxygenase</fullName>
    </submittedName>
</protein>
<evidence type="ECO:0000256" key="4">
    <source>
        <dbReference type="ARBA" id="ARBA00023033"/>
    </source>
</evidence>
<dbReference type="STRING" id="31958.SD37_26575"/>
<evidence type="ECO:0000256" key="1">
    <source>
        <dbReference type="ARBA" id="ARBA00022630"/>
    </source>
</evidence>
<sequence length="376" mass="39327">MRVIVVGAGLGGLTLAHGLRRAGVDVVVYERDGASGRRQGISLHVDDRGASALRACLPPAQVAMVEATMGGHREQALTLGAVDGELAVTGALPCDGVAGRARPGRQVHRPLLRAVLLTGLADVVRFGAEFTRFERCADGTVRVWFADGRTDTADVLVGADGIGSAVRRRFLPGVRVVDTGQRMIMGATPLRAVAATGLPALVGDSPAGAHVDGTMMVVGVLRFTEPPLAARRRWLPALPHSAVAGIEDYVMWALPTTQERLGSAPVWQRAEELTVELPAALRSVVVEAWPDATVVLRGGMIPPPPVWPAGPVTVIGDAIHLAPGFGGNLAMQDAHHLCDALVEAYHGRLDLLGAIGAFEDTMRRTGFTPAAAKASA</sequence>
<reference evidence="6 7" key="1">
    <citation type="journal article" date="2015" name="Genome Announc.">
        <title>Draft Genome Sequence of Norvancomycin-Producing Strain Amycolatopsis orientalis CPCC200066.</title>
        <authorList>
            <person name="Lei X."/>
            <person name="Yuan F."/>
            <person name="Shi Y."/>
            <person name="Li X."/>
            <person name="Wang L."/>
            <person name="Hong B."/>
        </authorList>
    </citation>
    <scope>NUCLEOTIDE SEQUENCE [LARGE SCALE GENOMIC DNA]</scope>
    <source>
        <strain evidence="6 7">B-37</strain>
    </source>
</reference>
<dbReference type="Pfam" id="PF13450">
    <property type="entry name" value="NAD_binding_8"/>
    <property type="match status" value="1"/>
</dbReference>
<dbReference type="PRINTS" id="PR00420">
    <property type="entry name" value="RNGMNOXGNASE"/>
</dbReference>
<dbReference type="Pfam" id="PF01494">
    <property type="entry name" value="FAD_binding_3"/>
    <property type="match status" value="1"/>
</dbReference>
<keyword evidence="4 6" id="KW-0503">Monooxygenase</keyword>
<evidence type="ECO:0000313" key="6">
    <source>
        <dbReference type="EMBL" id="ANN18837.1"/>
    </source>
</evidence>
<accession>A0A193C2X8</accession>
<evidence type="ECO:0000313" key="7">
    <source>
        <dbReference type="Proteomes" id="UP000093695"/>
    </source>
</evidence>
<keyword evidence="3" id="KW-0560">Oxidoreductase</keyword>
<dbReference type="RefSeq" id="WP_044849865.1">
    <property type="nucleotide sequence ID" value="NZ_CP016174.1"/>
</dbReference>
<dbReference type="PANTHER" id="PTHR47178:SF6">
    <property type="entry name" value="FAD-BINDING DOMAIN-CONTAINING PROTEIN"/>
    <property type="match status" value="1"/>
</dbReference>
<evidence type="ECO:0000256" key="3">
    <source>
        <dbReference type="ARBA" id="ARBA00023002"/>
    </source>
</evidence>
<dbReference type="GO" id="GO:0004497">
    <property type="term" value="F:monooxygenase activity"/>
    <property type="evidence" value="ECO:0007669"/>
    <property type="project" value="UniProtKB-KW"/>
</dbReference>
<evidence type="ECO:0000259" key="5">
    <source>
        <dbReference type="Pfam" id="PF01494"/>
    </source>
</evidence>
<name>A0A193C2X8_AMYOR</name>
<dbReference type="Gene3D" id="3.50.50.60">
    <property type="entry name" value="FAD/NAD(P)-binding domain"/>
    <property type="match status" value="1"/>
</dbReference>
<feature type="domain" description="FAD-binding" evidence="5">
    <location>
        <begin position="307"/>
        <end position="348"/>
    </location>
</feature>
<keyword evidence="2" id="KW-0274">FAD</keyword>
<dbReference type="EMBL" id="CP016174">
    <property type="protein sequence ID" value="ANN18837.1"/>
    <property type="molecule type" value="Genomic_DNA"/>
</dbReference>
<gene>
    <name evidence="6" type="ORF">SD37_26575</name>
</gene>
<dbReference type="Proteomes" id="UP000093695">
    <property type="component" value="Chromosome"/>
</dbReference>
<dbReference type="GO" id="GO:0071949">
    <property type="term" value="F:FAD binding"/>
    <property type="evidence" value="ECO:0007669"/>
    <property type="project" value="InterPro"/>
</dbReference>
<proteinExistence type="predicted"/>
<keyword evidence="1" id="KW-0285">Flavoprotein</keyword>
<dbReference type="AlphaFoldDB" id="A0A193C2X8"/>
<dbReference type="InterPro" id="IPR036188">
    <property type="entry name" value="FAD/NAD-bd_sf"/>
</dbReference>
<evidence type="ECO:0000256" key="2">
    <source>
        <dbReference type="ARBA" id="ARBA00022827"/>
    </source>
</evidence>
<dbReference type="InterPro" id="IPR002938">
    <property type="entry name" value="FAD-bd"/>
</dbReference>
<keyword evidence="7" id="KW-1185">Reference proteome</keyword>